<evidence type="ECO:0000256" key="2">
    <source>
        <dbReference type="ARBA" id="ARBA00023015"/>
    </source>
</evidence>
<dbReference type="CDD" id="cd06171">
    <property type="entry name" value="Sigma70_r4"/>
    <property type="match status" value="1"/>
</dbReference>
<dbReference type="PROSITE" id="PS01063">
    <property type="entry name" value="SIGMA70_ECF"/>
    <property type="match status" value="1"/>
</dbReference>
<protein>
    <recommendedName>
        <fullName evidence="6">RNA polymerase sigma factor</fullName>
    </recommendedName>
</protein>
<dbReference type="GO" id="GO:0006352">
    <property type="term" value="P:DNA-templated transcription initiation"/>
    <property type="evidence" value="ECO:0007669"/>
    <property type="project" value="InterPro"/>
</dbReference>
<dbReference type="EMBL" id="LRRQ01000156">
    <property type="protein sequence ID" value="OAM87838.1"/>
    <property type="molecule type" value="Genomic_DNA"/>
</dbReference>
<dbReference type="InterPro" id="IPR013249">
    <property type="entry name" value="RNA_pol_sigma70_r4_t2"/>
</dbReference>
<comment type="similarity">
    <text evidence="1 6">Belongs to the sigma-70 factor family. ECF subfamily.</text>
</comment>
<organism evidence="9 10">
    <name type="scientific">Termitidicoccus mucosus</name>
    <dbReference type="NCBI Taxonomy" id="1184151"/>
    <lineage>
        <taxon>Bacteria</taxon>
        <taxon>Pseudomonadati</taxon>
        <taxon>Verrucomicrobiota</taxon>
        <taxon>Opitutia</taxon>
        <taxon>Opitutales</taxon>
        <taxon>Opitutaceae</taxon>
        <taxon>Termitidicoccus</taxon>
    </lineage>
</organism>
<dbReference type="SUPFAM" id="SSF88659">
    <property type="entry name" value="Sigma3 and sigma4 domains of RNA polymerase sigma factors"/>
    <property type="match status" value="1"/>
</dbReference>
<feature type="domain" description="RNA polymerase sigma-70 region 2" evidence="7">
    <location>
        <begin position="16"/>
        <end position="83"/>
    </location>
</feature>
<proteinExistence type="inferred from homology"/>
<evidence type="ECO:0000313" key="9">
    <source>
        <dbReference type="EMBL" id="OAM87838.1"/>
    </source>
</evidence>
<dbReference type="SUPFAM" id="SSF88946">
    <property type="entry name" value="Sigma2 domain of RNA polymerase sigma factors"/>
    <property type="match status" value="1"/>
</dbReference>
<accession>A0A178IDN1</accession>
<dbReference type="InterPro" id="IPR039425">
    <property type="entry name" value="RNA_pol_sigma-70-like"/>
</dbReference>
<evidence type="ECO:0000259" key="7">
    <source>
        <dbReference type="Pfam" id="PF04542"/>
    </source>
</evidence>
<feature type="domain" description="RNA polymerase sigma factor 70 region 4 type 2" evidence="8">
    <location>
        <begin position="114"/>
        <end position="165"/>
    </location>
</feature>
<keyword evidence="4 6" id="KW-0238">DNA-binding</keyword>
<dbReference type="PANTHER" id="PTHR43133">
    <property type="entry name" value="RNA POLYMERASE ECF-TYPE SIGMA FACTO"/>
    <property type="match status" value="1"/>
</dbReference>
<dbReference type="Proteomes" id="UP000078486">
    <property type="component" value="Unassembled WGS sequence"/>
</dbReference>
<dbReference type="Pfam" id="PF04542">
    <property type="entry name" value="Sigma70_r2"/>
    <property type="match status" value="1"/>
</dbReference>
<evidence type="ECO:0000256" key="1">
    <source>
        <dbReference type="ARBA" id="ARBA00010641"/>
    </source>
</evidence>
<reference evidence="9 10" key="1">
    <citation type="submission" date="2016-01" db="EMBL/GenBank/DDBJ databases">
        <title>High potential of lignocellulose degradation of a new Verrucomicrobia species.</title>
        <authorList>
            <person name="Wang Y."/>
            <person name="Shi Y."/>
            <person name="Qiu Z."/>
            <person name="Liu S."/>
            <person name="Yang H."/>
        </authorList>
    </citation>
    <scope>NUCLEOTIDE SEQUENCE [LARGE SCALE GENOMIC DNA]</scope>
    <source>
        <strain evidence="9 10">TSB47</strain>
    </source>
</reference>
<dbReference type="InterPro" id="IPR036388">
    <property type="entry name" value="WH-like_DNA-bd_sf"/>
</dbReference>
<comment type="caution">
    <text evidence="9">The sequence shown here is derived from an EMBL/GenBank/DDBJ whole genome shotgun (WGS) entry which is preliminary data.</text>
</comment>
<dbReference type="PANTHER" id="PTHR43133:SF8">
    <property type="entry name" value="RNA POLYMERASE SIGMA FACTOR HI_1459-RELATED"/>
    <property type="match status" value="1"/>
</dbReference>
<evidence type="ECO:0000256" key="4">
    <source>
        <dbReference type="ARBA" id="ARBA00023125"/>
    </source>
</evidence>
<dbReference type="GO" id="GO:0003677">
    <property type="term" value="F:DNA binding"/>
    <property type="evidence" value="ECO:0007669"/>
    <property type="project" value="UniProtKB-KW"/>
</dbReference>
<dbReference type="InterPro" id="IPR013325">
    <property type="entry name" value="RNA_pol_sigma_r2"/>
</dbReference>
<dbReference type="Pfam" id="PF08281">
    <property type="entry name" value="Sigma70_r4_2"/>
    <property type="match status" value="1"/>
</dbReference>
<dbReference type="InterPro" id="IPR007627">
    <property type="entry name" value="RNA_pol_sigma70_r2"/>
</dbReference>
<evidence type="ECO:0000256" key="6">
    <source>
        <dbReference type="RuleBase" id="RU000716"/>
    </source>
</evidence>
<evidence type="ECO:0000256" key="3">
    <source>
        <dbReference type="ARBA" id="ARBA00023082"/>
    </source>
</evidence>
<dbReference type="Gene3D" id="1.10.1740.10">
    <property type="match status" value="1"/>
</dbReference>
<dbReference type="NCBIfam" id="TIGR02937">
    <property type="entry name" value="sigma70-ECF"/>
    <property type="match status" value="1"/>
</dbReference>
<evidence type="ECO:0000313" key="10">
    <source>
        <dbReference type="Proteomes" id="UP000078486"/>
    </source>
</evidence>
<sequence length="173" mass="19977">MQALRRGDDSALDRLMARWQTPLRAFLYRHTQNEFDSLDLAQETFVRVYRHRDRFRPEAARFSTWLFSIALNLARDRARSLGRRPTTALENAPEQIDPVAHPRAQTESNERAGAVRAAIAELPDDLRAAVILFEYEAKSHAEIAAIVKATPKAVETRLYRARQLLRKNLARWL</sequence>
<evidence type="ECO:0000259" key="8">
    <source>
        <dbReference type="Pfam" id="PF08281"/>
    </source>
</evidence>
<keyword evidence="10" id="KW-1185">Reference proteome</keyword>
<dbReference type="GO" id="GO:0016987">
    <property type="term" value="F:sigma factor activity"/>
    <property type="evidence" value="ECO:0007669"/>
    <property type="project" value="UniProtKB-KW"/>
</dbReference>
<dbReference type="InterPro" id="IPR013324">
    <property type="entry name" value="RNA_pol_sigma_r3/r4-like"/>
</dbReference>
<dbReference type="Gene3D" id="1.10.10.10">
    <property type="entry name" value="Winged helix-like DNA-binding domain superfamily/Winged helix DNA-binding domain"/>
    <property type="match status" value="1"/>
</dbReference>
<evidence type="ECO:0000256" key="5">
    <source>
        <dbReference type="ARBA" id="ARBA00023163"/>
    </source>
</evidence>
<keyword evidence="2 6" id="KW-0805">Transcription regulation</keyword>
<gene>
    <name evidence="9" type="ORF">AW736_20520</name>
</gene>
<keyword evidence="5 6" id="KW-0804">Transcription</keyword>
<name>A0A178IDN1_9BACT</name>
<keyword evidence="3 6" id="KW-0731">Sigma factor</keyword>
<dbReference type="STRING" id="1184151.AW736_20520"/>
<dbReference type="AlphaFoldDB" id="A0A178IDN1"/>
<dbReference type="InterPro" id="IPR014284">
    <property type="entry name" value="RNA_pol_sigma-70_dom"/>
</dbReference>
<dbReference type="InterPro" id="IPR000838">
    <property type="entry name" value="RNA_pol_sigma70_ECF_CS"/>
</dbReference>